<protein>
    <submittedName>
        <fullName evidence="6">LysR family transcriptional regulator</fullName>
    </submittedName>
</protein>
<dbReference type="GO" id="GO:0003700">
    <property type="term" value="F:DNA-binding transcription factor activity"/>
    <property type="evidence" value="ECO:0007669"/>
    <property type="project" value="InterPro"/>
</dbReference>
<evidence type="ECO:0000256" key="4">
    <source>
        <dbReference type="ARBA" id="ARBA00023163"/>
    </source>
</evidence>
<dbReference type="EMBL" id="BCMG01000003">
    <property type="protein sequence ID" value="GAX00833.1"/>
    <property type="molecule type" value="Genomic_DNA"/>
</dbReference>
<dbReference type="GO" id="GO:0003677">
    <property type="term" value="F:DNA binding"/>
    <property type="evidence" value="ECO:0007669"/>
    <property type="project" value="UniProtKB-KW"/>
</dbReference>
<dbReference type="AlphaFoldDB" id="A0A1Z5IGF8"/>
<dbReference type="PRINTS" id="PR00039">
    <property type="entry name" value="HTHLYSR"/>
</dbReference>
<name>A0A1Z5IGF8_9LACO</name>
<dbReference type="Gene3D" id="3.40.190.290">
    <property type="match status" value="1"/>
</dbReference>
<dbReference type="OrthoDB" id="9803735at2"/>
<gene>
    <name evidence="6" type="primary">lysR_5</name>
    <name evidence="6" type="ORF">IWT126_00848</name>
</gene>
<reference evidence="6 7" key="1">
    <citation type="submission" date="2015-11" db="EMBL/GenBank/DDBJ databases">
        <title>Draft genome sequences of new species of the genus Lactobacillus isolated from orchardgrass silage.</title>
        <authorList>
            <person name="Tohno M."/>
            <person name="Tanizawa Y."/>
            <person name="Arita M."/>
        </authorList>
    </citation>
    <scope>NUCLEOTIDE SEQUENCE [LARGE SCALE GENOMIC DNA]</scope>
    <source>
        <strain evidence="6 7">IWT126</strain>
    </source>
</reference>
<dbReference type="Gene3D" id="1.10.10.10">
    <property type="entry name" value="Winged helix-like DNA-binding domain superfamily/Winged helix DNA-binding domain"/>
    <property type="match status" value="1"/>
</dbReference>
<evidence type="ECO:0000256" key="2">
    <source>
        <dbReference type="ARBA" id="ARBA00023015"/>
    </source>
</evidence>
<dbReference type="PANTHER" id="PTHR30346">
    <property type="entry name" value="TRANSCRIPTIONAL DUAL REGULATOR HCAR-RELATED"/>
    <property type="match status" value="1"/>
</dbReference>
<evidence type="ECO:0000256" key="3">
    <source>
        <dbReference type="ARBA" id="ARBA00023125"/>
    </source>
</evidence>
<keyword evidence="4" id="KW-0804">Transcription</keyword>
<dbReference type="InterPro" id="IPR005119">
    <property type="entry name" value="LysR_subst-bd"/>
</dbReference>
<dbReference type="Proteomes" id="UP000198402">
    <property type="component" value="Unassembled WGS sequence"/>
</dbReference>
<dbReference type="GO" id="GO:0032993">
    <property type="term" value="C:protein-DNA complex"/>
    <property type="evidence" value="ECO:0007669"/>
    <property type="project" value="TreeGrafter"/>
</dbReference>
<keyword evidence="3" id="KW-0238">DNA-binding</keyword>
<organism evidence="6 7">
    <name type="scientific">Secundilactobacillus silagei JCM 19001</name>
    <dbReference type="NCBI Taxonomy" id="1302250"/>
    <lineage>
        <taxon>Bacteria</taxon>
        <taxon>Bacillati</taxon>
        <taxon>Bacillota</taxon>
        <taxon>Bacilli</taxon>
        <taxon>Lactobacillales</taxon>
        <taxon>Lactobacillaceae</taxon>
        <taxon>Secundilactobacillus</taxon>
    </lineage>
</organism>
<dbReference type="FunFam" id="1.10.10.10:FF:000001">
    <property type="entry name" value="LysR family transcriptional regulator"/>
    <property type="match status" value="1"/>
</dbReference>
<dbReference type="RefSeq" id="WP_089136404.1">
    <property type="nucleotide sequence ID" value="NZ_BCMG01000003.1"/>
</dbReference>
<dbReference type="SUPFAM" id="SSF53850">
    <property type="entry name" value="Periplasmic binding protein-like II"/>
    <property type="match status" value="1"/>
</dbReference>
<sequence length="294" mass="33143">MELRLLRYFYTIAEEGNISKAAAILHITQPTLSRQLKLLEDELGTALFIREHHHLTLTDAGLFLQSRAAEILELSQQTTLAFETRKQQLFSGNINIGCVEADNSDTLSMILEEFVHDYPQVTFDIFSGTSDIIKERLDKGLLDVAILLQPVDTEKYQTLTLPRRERWGLLVSSSSSLARQASISPTDLVRTPLILSGRHEVQDMLSHWAQAPISRLRVKGHFNLSFNVISLVAHGVAPALMIEGAISGRKPKEVSFVPLAPTIETNCVLVWRRERILTPVVDQFIKKFKDSFQN</sequence>
<evidence type="ECO:0000313" key="6">
    <source>
        <dbReference type="EMBL" id="GAX00833.1"/>
    </source>
</evidence>
<dbReference type="CDD" id="cd05466">
    <property type="entry name" value="PBP2_LTTR_substrate"/>
    <property type="match status" value="1"/>
</dbReference>
<keyword evidence="2" id="KW-0805">Transcription regulation</keyword>
<dbReference type="PANTHER" id="PTHR30346:SF0">
    <property type="entry name" value="HCA OPERON TRANSCRIPTIONAL ACTIVATOR HCAR"/>
    <property type="match status" value="1"/>
</dbReference>
<comment type="similarity">
    <text evidence="1">Belongs to the LysR transcriptional regulatory family.</text>
</comment>
<dbReference type="InterPro" id="IPR000847">
    <property type="entry name" value="LysR_HTH_N"/>
</dbReference>
<accession>A0A1Z5IGF8</accession>
<keyword evidence="7" id="KW-1185">Reference proteome</keyword>
<evidence type="ECO:0000256" key="1">
    <source>
        <dbReference type="ARBA" id="ARBA00009437"/>
    </source>
</evidence>
<feature type="domain" description="HTH lysR-type" evidence="5">
    <location>
        <begin position="1"/>
        <end position="58"/>
    </location>
</feature>
<dbReference type="Pfam" id="PF03466">
    <property type="entry name" value="LysR_substrate"/>
    <property type="match status" value="1"/>
</dbReference>
<evidence type="ECO:0000313" key="7">
    <source>
        <dbReference type="Proteomes" id="UP000198402"/>
    </source>
</evidence>
<dbReference type="SUPFAM" id="SSF46785">
    <property type="entry name" value="Winged helix' DNA-binding domain"/>
    <property type="match status" value="1"/>
</dbReference>
<comment type="caution">
    <text evidence="6">The sequence shown here is derived from an EMBL/GenBank/DDBJ whole genome shotgun (WGS) entry which is preliminary data.</text>
</comment>
<dbReference type="Pfam" id="PF00126">
    <property type="entry name" value="HTH_1"/>
    <property type="match status" value="1"/>
</dbReference>
<dbReference type="STRING" id="1302250.GCA_001313225_02063"/>
<dbReference type="PROSITE" id="PS50931">
    <property type="entry name" value="HTH_LYSR"/>
    <property type="match status" value="1"/>
</dbReference>
<dbReference type="InterPro" id="IPR036388">
    <property type="entry name" value="WH-like_DNA-bd_sf"/>
</dbReference>
<evidence type="ECO:0000259" key="5">
    <source>
        <dbReference type="PROSITE" id="PS50931"/>
    </source>
</evidence>
<proteinExistence type="inferred from homology"/>
<dbReference type="InterPro" id="IPR036390">
    <property type="entry name" value="WH_DNA-bd_sf"/>
</dbReference>